<evidence type="ECO:0000313" key="6">
    <source>
        <dbReference type="Proteomes" id="UP000320475"/>
    </source>
</evidence>
<dbReference type="PANTHER" id="PTHR10648:SF4">
    <property type="entry name" value="PROTEIN PHOSPHATASE 2 (FORMERLY 2A), REGULATORY SUBUNIT A, BETA ISOFORM-RELATED"/>
    <property type="match status" value="1"/>
</dbReference>
<feature type="repeat" description="HEAT" evidence="3">
    <location>
        <begin position="91"/>
        <end position="129"/>
    </location>
</feature>
<evidence type="ECO:0000256" key="1">
    <source>
        <dbReference type="ARBA" id="ARBA00022737"/>
    </source>
</evidence>
<evidence type="ECO:0000313" key="5">
    <source>
        <dbReference type="EMBL" id="TPX41152.1"/>
    </source>
</evidence>
<feature type="repeat" description="HEAT" evidence="3">
    <location>
        <begin position="246"/>
        <end position="284"/>
    </location>
</feature>
<name>A0A507CPT8_9FUNG</name>
<comment type="similarity">
    <text evidence="2">Belongs to the phosphatase 2A regulatory subunit A family.</text>
</comment>
<dbReference type="Proteomes" id="UP000320475">
    <property type="component" value="Unassembled WGS sequence"/>
</dbReference>
<dbReference type="Pfam" id="PF22646">
    <property type="entry name" value="PPP2R1A-like_HEAT"/>
    <property type="match status" value="1"/>
</dbReference>
<feature type="repeat" description="HEAT" evidence="3">
    <location>
        <begin position="324"/>
        <end position="362"/>
    </location>
</feature>
<feature type="repeat" description="HEAT" evidence="3">
    <location>
        <begin position="207"/>
        <end position="245"/>
    </location>
</feature>
<feature type="repeat" description="HEAT" evidence="3">
    <location>
        <begin position="14"/>
        <end position="52"/>
    </location>
</feature>
<dbReference type="VEuPathDB" id="FungiDB:SeMB42_g05774"/>
<accession>A0A507CPT8</accession>
<dbReference type="EMBL" id="QEAM01000338">
    <property type="protein sequence ID" value="TPX41152.1"/>
    <property type="molecule type" value="Genomic_DNA"/>
</dbReference>
<feature type="repeat" description="HEAT" evidence="3">
    <location>
        <begin position="363"/>
        <end position="401"/>
    </location>
</feature>
<feature type="repeat" description="HEAT" evidence="3">
    <location>
        <begin position="285"/>
        <end position="323"/>
    </location>
</feature>
<sequence>MMDTDQNNEDSLYPIAVLIDELKHDDVALRLNAIRRLSTIALALGTDRTRDELIPFLDESIDDEDEVLQALAEELGNFVDYVGGPSYGHLLLTPLETLAAVEETVVRDKAVESLGKIVESLSLQQVEEHYIPMVKRLTVGDWFTSRASACGLYSPVYPMASHSSQDDLRRAYAQLGHDETPMVRRSAATHLPNLIKKVSKEHLLREMLPLFNVLVQDEQDSVRLLTVEALIAIAGVFTSEENKTHILPALRNLCSDKSWRVRYMAADKLVPLSKSVGMDIVREELITVFVHLLKDNEAEVRTAAATQVPGFSAMIDLDAILREIMPCVKDLVTDASQHVRGSLAMQISGLAPLLGKDNTIEHLLPQFLQLLKDEAPEVRLNIIAKLDRVNEVIGIELLSQSLLPAIVELAEDKQWRVRLAIIENTPLLASQLGVEFFDEKLGNLCISWLGDCVFSIREAATINLRKLTEVFGVDWAKSTIIPKVLAMAQHSNYLYRMTTIFAITTLSGVVTPAVLRDSIIPTLGGLASDPIPNIRFNVAKAFEVIIPMVKNDGELAEACGEAVQSSLRKLSEDTDGDVKYFAQRALLIA</sequence>
<dbReference type="FunFam" id="1.25.10.10:FF:000011">
    <property type="entry name" value="Serine/threonine-protein phosphatase 2A regulatory subunit A alpha isoform"/>
    <property type="match status" value="1"/>
</dbReference>
<dbReference type="AlphaFoldDB" id="A0A507CPT8"/>
<feature type="repeat" description="HEAT" evidence="3">
    <location>
        <begin position="402"/>
        <end position="440"/>
    </location>
</feature>
<gene>
    <name evidence="5" type="ORF">SeLEV6574_g06232</name>
</gene>
<dbReference type="Gene3D" id="1.25.10.10">
    <property type="entry name" value="Leucine-rich Repeat Variant"/>
    <property type="match status" value="1"/>
</dbReference>
<dbReference type="InterPro" id="IPR000357">
    <property type="entry name" value="HEAT"/>
</dbReference>
<comment type="caution">
    <text evidence="5">The sequence shown here is derived from an EMBL/GenBank/DDBJ whole genome shotgun (WGS) entry which is preliminary data.</text>
</comment>
<dbReference type="InterPro" id="IPR054573">
    <property type="entry name" value="PP2A/SF3B1-like_HEAT"/>
</dbReference>
<proteinExistence type="inferred from homology"/>
<dbReference type="GO" id="GO:0005829">
    <property type="term" value="C:cytosol"/>
    <property type="evidence" value="ECO:0007669"/>
    <property type="project" value="TreeGrafter"/>
</dbReference>
<protein>
    <recommendedName>
        <fullName evidence="4">Phosphatase PP2A regulatory subunit A/Splicing factor 3B subunit 1-like HEAT repeat domain-containing protein</fullName>
    </recommendedName>
</protein>
<dbReference type="InterPro" id="IPR011989">
    <property type="entry name" value="ARM-like"/>
</dbReference>
<dbReference type="PROSITE" id="PS50077">
    <property type="entry name" value="HEAT_REPEAT"/>
    <property type="match status" value="9"/>
</dbReference>
<keyword evidence="1" id="KW-0677">Repeat</keyword>
<evidence type="ECO:0000256" key="3">
    <source>
        <dbReference type="PROSITE-ProRule" id="PRU00103"/>
    </source>
</evidence>
<dbReference type="InterPro" id="IPR051023">
    <property type="entry name" value="PP2A_Regulatory_Subunit_A"/>
</dbReference>
<dbReference type="GO" id="GO:0005634">
    <property type="term" value="C:nucleus"/>
    <property type="evidence" value="ECO:0007669"/>
    <property type="project" value="TreeGrafter"/>
</dbReference>
<dbReference type="InterPro" id="IPR021133">
    <property type="entry name" value="HEAT_type_2"/>
</dbReference>
<evidence type="ECO:0000256" key="2">
    <source>
        <dbReference type="ARBA" id="ARBA00038332"/>
    </source>
</evidence>
<dbReference type="GO" id="GO:0000159">
    <property type="term" value="C:protein phosphatase type 2A complex"/>
    <property type="evidence" value="ECO:0007669"/>
    <property type="project" value="TreeGrafter"/>
</dbReference>
<feature type="domain" description="Phosphatase PP2A regulatory subunit A/Splicing factor 3B subunit 1-like HEAT repeat" evidence="4">
    <location>
        <begin position="279"/>
        <end position="355"/>
    </location>
</feature>
<evidence type="ECO:0000259" key="4">
    <source>
        <dbReference type="Pfam" id="PF22646"/>
    </source>
</evidence>
<dbReference type="VEuPathDB" id="FungiDB:SeMB42_g05227"/>
<dbReference type="PANTHER" id="PTHR10648">
    <property type="entry name" value="SERINE/THREONINE-PROTEIN PHOSPHATASE PP2A 65 KDA REGULATORY SUBUNIT"/>
    <property type="match status" value="1"/>
</dbReference>
<dbReference type="Pfam" id="PF02985">
    <property type="entry name" value="HEAT"/>
    <property type="match status" value="1"/>
</dbReference>
<dbReference type="SUPFAM" id="SSF48371">
    <property type="entry name" value="ARM repeat"/>
    <property type="match status" value="1"/>
</dbReference>
<organism evidence="5 6">
    <name type="scientific">Synchytrium endobioticum</name>
    <dbReference type="NCBI Taxonomy" id="286115"/>
    <lineage>
        <taxon>Eukaryota</taxon>
        <taxon>Fungi</taxon>
        <taxon>Fungi incertae sedis</taxon>
        <taxon>Chytridiomycota</taxon>
        <taxon>Chytridiomycota incertae sedis</taxon>
        <taxon>Chytridiomycetes</taxon>
        <taxon>Synchytriales</taxon>
        <taxon>Synchytriaceae</taxon>
        <taxon>Synchytrium</taxon>
    </lineage>
</organism>
<feature type="repeat" description="HEAT" evidence="3">
    <location>
        <begin position="519"/>
        <end position="557"/>
    </location>
</feature>
<dbReference type="InterPro" id="IPR016024">
    <property type="entry name" value="ARM-type_fold"/>
</dbReference>
<dbReference type="OrthoDB" id="340346at2759"/>
<reference evidence="5 6" key="1">
    <citation type="journal article" date="2019" name="Sci. Rep.">
        <title>Comparative genomics of chytrid fungi reveal insights into the obligate biotrophic and pathogenic lifestyle of Synchytrium endobioticum.</title>
        <authorList>
            <person name="van de Vossenberg B.T.L.H."/>
            <person name="Warris S."/>
            <person name="Nguyen H.D.T."/>
            <person name="van Gent-Pelzer M.P.E."/>
            <person name="Joly D.L."/>
            <person name="van de Geest H.C."/>
            <person name="Bonants P.J.M."/>
            <person name="Smith D.S."/>
            <person name="Levesque C.A."/>
            <person name="van der Lee T.A.J."/>
        </authorList>
    </citation>
    <scope>NUCLEOTIDE SEQUENCE [LARGE SCALE GENOMIC DNA]</scope>
    <source>
        <strain evidence="5 6">LEV6574</strain>
    </source>
</reference>
<dbReference type="GO" id="GO:0019888">
    <property type="term" value="F:protein phosphatase regulator activity"/>
    <property type="evidence" value="ECO:0007669"/>
    <property type="project" value="TreeGrafter"/>
</dbReference>